<evidence type="ECO:0000256" key="4">
    <source>
        <dbReference type="ARBA" id="ARBA00023002"/>
    </source>
</evidence>
<evidence type="ECO:0000256" key="5">
    <source>
        <dbReference type="ARBA" id="ARBA00023004"/>
    </source>
</evidence>
<gene>
    <name evidence="10" type="ORF">LZ24_00019</name>
</gene>
<evidence type="ECO:0000313" key="10">
    <source>
        <dbReference type="EMBL" id="TWI77219.1"/>
    </source>
</evidence>
<proteinExistence type="inferred from homology"/>
<dbReference type="Pfam" id="PF00081">
    <property type="entry name" value="Sod_Fe_N"/>
    <property type="match status" value="1"/>
</dbReference>
<keyword evidence="3 6" id="KW-0479">Metal-binding</keyword>
<dbReference type="EMBL" id="VLLC01000001">
    <property type="protein sequence ID" value="TWI77219.1"/>
    <property type="molecule type" value="Genomic_DNA"/>
</dbReference>
<dbReference type="RefSeq" id="WP_144681063.1">
    <property type="nucleotide sequence ID" value="NZ_VLLC01000001.1"/>
</dbReference>
<comment type="catalytic activity">
    <reaction evidence="7">
        <text>2 superoxide + 2 H(+) = H2O2 + O2</text>
        <dbReference type="Rhea" id="RHEA:20696"/>
        <dbReference type="ChEBI" id="CHEBI:15378"/>
        <dbReference type="ChEBI" id="CHEBI:15379"/>
        <dbReference type="ChEBI" id="CHEBI:16240"/>
        <dbReference type="ChEBI" id="CHEBI:18421"/>
        <dbReference type="EC" id="1.15.1.1"/>
    </reaction>
</comment>
<comment type="similarity">
    <text evidence="1 7">Belongs to the iron/manganese superoxide dismutase family.</text>
</comment>
<dbReference type="PANTHER" id="PTHR42769">
    <property type="entry name" value="SUPEROXIDE DISMUTASE"/>
    <property type="match status" value="1"/>
</dbReference>
<dbReference type="PRINTS" id="PR01703">
    <property type="entry name" value="MNSODISMTASE"/>
</dbReference>
<evidence type="ECO:0000259" key="9">
    <source>
        <dbReference type="Pfam" id="PF02777"/>
    </source>
</evidence>
<dbReference type="EC" id="1.15.1.1" evidence="2 7"/>
<dbReference type="Pfam" id="PF02777">
    <property type="entry name" value="Sod_Fe_C"/>
    <property type="match status" value="1"/>
</dbReference>
<feature type="binding site" evidence="6">
    <location>
        <position position="166"/>
    </location>
    <ligand>
        <name>Mn(2+)</name>
        <dbReference type="ChEBI" id="CHEBI:29035"/>
    </ligand>
</feature>
<dbReference type="SUPFAM" id="SSF54719">
    <property type="entry name" value="Fe,Mn superoxide dismutase (SOD), C-terminal domain"/>
    <property type="match status" value="1"/>
</dbReference>
<organism evidence="10 11">
    <name type="scientific">Desulfobotulus alkaliphilus</name>
    <dbReference type="NCBI Taxonomy" id="622671"/>
    <lineage>
        <taxon>Bacteria</taxon>
        <taxon>Pseudomonadati</taxon>
        <taxon>Thermodesulfobacteriota</taxon>
        <taxon>Desulfobacteria</taxon>
        <taxon>Desulfobacterales</taxon>
        <taxon>Desulfobacteraceae</taxon>
        <taxon>Desulfobotulus</taxon>
    </lineage>
</organism>
<keyword evidence="4 7" id="KW-0560">Oxidoreductase</keyword>
<dbReference type="AlphaFoldDB" id="A0A562S734"/>
<dbReference type="Gene3D" id="3.55.40.20">
    <property type="entry name" value="Iron/manganese superoxide dismutase, C-terminal domain"/>
    <property type="match status" value="1"/>
</dbReference>
<dbReference type="InterPro" id="IPR019833">
    <property type="entry name" value="Mn/Fe_SOD_BS"/>
</dbReference>
<dbReference type="Proteomes" id="UP000318307">
    <property type="component" value="Unassembled WGS sequence"/>
</dbReference>
<dbReference type="PANTHER" id="PTHR42769:SF3">
    <property type="entry name" value="SUPEROXIDE DISMUTASE [FE] 2, CHLOROPLASTIC"/>
    <property type="match status" value="1"/>
</dbReference>
<evidence type="ECO:0000256" key="2">
    <source>
        <dbReference type="ARBA" id="ARBA00012682"/>
    </source>
</evidence>
<dbReference type="OrthoDB" id="9803125at2"/>
<dbReference type="InterPro" id="IPR001189">
    <property type="entry name" value="Mn/Fe_SOD"/>
</dbReference>
<evidence type="ECO:0000256" key="3">
    <source>
        <dbReference type="ARBA" id="ARBA00022723"/>
    </source>
</evidence>
<comment type="function">
    <text evidence="7">Destroys radicals which are normally produced within the cells and which are toxic to biological systems.</text>
</comment>
<dbReference type="PIRSF" id="PIRSF000349">
    <property type="entry name" value="SODismutase"/>
    <property type="match status" value="1"/>
</dbReference>
<feature type="binding site" evidence="6">
    <location>
        <position position="84"/>
    </location>
    <ligand>
        <name>Mn(2+)</name>
        <dbReference type="ChEBI" id="CHEBI:29035"/>
    </ligand>
</feature>
<evidence type="ECO:0000256" key="6">
    <source>
        <dbReference type="PIRSR" id="PIRSR000349-1"/>
    </source>
</evidence>
<reference evidence="10 11" key="1">
    <citation type="submission" date="2019-07" db="EMBL/GenBank/DDBJ databases">
        <title>Genome sequencing of 100 strains of the haloalkaliphilic chemolithoautotrophic sulfur-oxidizing bacterium Thioalkalivibrio.</title>
        <authorList>
            <person name="Muyzer G."/>
        </authorList>
    </citation>
    <scope>NUCLEOTIDE SEQUENCE [LARGE SCALE GENOMIC DNA]</scope>
    <source>
        <strain evidence="10 11">ASO4-4</strain>
    </source>
</reference>
<dbReference type="InterPro" id="IPR036324">
    <property type="entry name" value="Mn/Fe_SOD_N_sf"/>
</dbReference>
<evidence type="ECO:0000259" key="8">
    <source>
        <dbReference type="Pfam" id="PF00081"/>
    </source>
</evidence>
<sequence length="202" mass="22434">MNQQVSPHTLPALPYADNALDPVITASTIGFHYGKHHRAYVDNLNRHIAGTEYADMSLEDIIRATSGKADKAGIFNNAAQIWNHTFYWKSLRPGGGGEPPAALKEKMEAEFGSVNTCKTVFSAAALTQFGSGWTWLVLDGESLKVVKTANADLPLTTGLKPLLTLDVWEHAYYLDYQNRRPDYVKAVLEKLINWDFALENIP</sequence>
<keyword evidence="5" id="KW-0408">Iron</keyword>
<dbReference type="SUPFAM" id="SSF46609">
    <property type="entry name" value="Fe,Mn superoxide dismutase (SOD), N-terminal domain"/>
    <property type="match status" value="1"/>
</dbReference>
<dbReference type="FunFam" id="1.10.287.990:FF:000002">
    <property type="entry name" value="Superoxide dismutase"/>
    <property type="match status" value="1"/>
</dbReference>
<protein>
    <recommendedName>
        <fullName evidence="2 7">Superoxide dismutase</fullName>
        <ecNumber evidence="2 7">1.15.1.1</ecNumber>
    </recommendedName>
</protein>
<comment type="caution">
    <text evidence="10">The sequence shown here is derived from an EMBL/GenBank/DDBJ whole genome shotgun (WGS) entry which is preliminary data.</text>
</comment>
<keyword evidence="11" id="KW-1185">Reference proteome</keyword>
<dbReference type="InterPro" id="IPR019831">
    <property type="entry name" value="Mn/Fe_SOD_N"/>
</dbReference>
<feature type="domain" description="Manganese/iron superoxide dismutase C-terminal" evidence="9">
    <location>
        <begin position="101"/>
        <end position="198"/>
    </location>
</feature>
<dbReference type="InterPro" id="IPR019832">
    <property type="entry name" value="Mn/Fe_SOD_C"/>
</dbReference>
<feature type="binding site" evidence="6">
    <location>
        <position position="170"/>
    </location>
    <ligand>
        <name>Mn(2+)</name>
        <dbReference type="ChEBI" id="CHEBI:29035"/>
    </ligand>
</feature>
<dbReference type="GO" id="GO:0004784">
    <property type="term" value="F:superoxide dismutase activity"/>
    <property type="evidence" value="ECO:0007669"/>
    <property type="project" value="UniProtKB-EC"/>
</dbReference>
<dbReference type="GO" id="GO:0046872">
    <property type="term" value="F:metal ion binding"/>
    <property type="evidence" value="ECO:0007669"/>
    <property type="project" value="UniProtKB-KW"/>
</dbReference>
<dbReference type="InterPro" id="IPR036314">
    <property type="entry name" value="SOD_C_sf"/>
</dbReference>
<evidence type="ECO:0000313" key="11">
    <source>
        <dbReference type="Proteomes" id="UP000318307"/>
    </source>
</evidence>
<feature type="binding site" evidence="6">
    <location>
        <position position="32"/>
    </location>
    <ligand>
        <name>Mn(2+)</name>
        <dbReference type="ChEBI" id="CHEBI:29035"/>
    </ligand>
</feature>
<name>A0A562S734_9BACT</name>
<evidence type="ECO:0000256" key="7">
    <source>
        <dbReference type="RuleBase" id="RU000414"/>
    </source>
</evidence>
<feature type="domain" description="Manganese/iron superoxide dismutase N-terminal" evidence="8">
    <location>
        <begin position="8"/>
        <end position="91"/>
    </location>
</feature>
<dbReference type="Gene3D" id="1.10.287.990">
    <property type="entry name" value="Fe,Mn superoxide dismutase (SOD) domain"/>
    <property type="match status" value="1"/>
</dbReference>
<dbReference type="PROSITE" id="PS00088">
    <property type="entry name" value="SOD_MN"/>
    <property type="match status" value="1"/>
</dbReference>
<accession>A0A562S734</accession>
<evidence type="ECO:0000256" key="1">
    <source>
        <dbReference type="ARBA" id="ARBA00008714"/>
    </source>
</evidence>